<reference evidence="2" key="1">
    <citation type="submission" date="2013-05" db="EMBL/GenBank/DDBJ databases">
        <title>Genome assembly of Cystobacter fuscus DSM 2262.</title>
        <authorList>
            <person name="Sharma G."/>
            <person name="Khatri I."/>
            <person name="Kaur C."/>
            <person name="Mayilraj S."/>
            <person name="Subramanian S."/>
        </authorList>
    </citation>
    <scope>NUCLEOTIDE SEQUENCE [LARGE SCALE GENOMIC DNA]</scope>
    <source>
        <strain evidence="2">DSM 2262</strain>
    </source>
</reference>
<sequence>MPAEMTRKWVALVLGAVVLSTGCITVTPPVGRGVLLDSNPRAASGLVGEVRGDAQHVDTGANAPARLLRRRGARVQSTQVAMVSPAEMAVRAVASGARQADAFEYLLLLAGLDNVNDEPPRGAPLTPEEAARVLAVLLNKPVTLGSFPPRMAACHLLREVLAGGEVSREELLRRVERFKGVAVLRPDGYLAWTLNGRTQQKVGPVEWKAEAFRAGSFELGRFYIVQGWVFRQADAQLRPVMQGPGLAEVYDDADYLGRSLDGAEEAFVELYHVMGQLLTRPLDSLAALQHLPVGVAALIASSPEYLERFRYMTRGEQVKATSKLTTHLLLAFGTAGGTTSTLTRAVGELEVTLPVLSLSAEGLLVMRMVAVAAGTVTTTLEVGVGSVSILHMASRGQRANGVDPPRPVRSPNRAEPRIEDGNPQEGWQHIEARHITGTHPNGQGDLFAPGTSRAQLLEAAKDIVKNGNRISEPDNGNRISEPDRRIQVFQMKVKLNGVRDLVRVIIDSDDANRVITMFPVRGG</sequence>
<dbReference type="EMBL" id="ANAH02000017">
    <property type="protein sequence ID" value="EPX59396.1"/>
    <property type="molecule type" value="Genomic_DNA"/>
</dbReference>
<evidence type="ECO:0000313" key="2">
    <source>
        <dbReference type="EMBL" id="EPX59396.1"/>
    </source>
</evidence>
<dbReference type="AlphaFoldDB" id="S9P8B7"/>
<feature type="region of interest" description="Disordered" evidence="1">
    <location>
        <begin position="395"/>
        <end position="424"/>
    </location>
</feature>
<gene>
    <name evidence="2" type="ORF">D187_002886</name>
</gene>
<dbReference type="RefSeq" id="WP_020918325.1">
    <property type="nucleotide sequence ID" value="NZ_ANAH02000017.1"/>
</dbReference>
<evidence type="ECO:0008006" key="4">
    <source>
        <dbReference type="Google" id="ProtNLM"/>
    </source>
</evidence>
<accession>S9P8B7</accession>
<dbReference type="Proteomes" id="UP000011682">
    <property type="component" value="Unassembled WGS sequence"/>
</dbReference>
<dbReference type="PROSITE" id="PS51257">
    <property type="entry name" value="PROKAR_LIPOPROTEIN"/>
    <property type="match status" value="1"/>
</dbReference>
<evidence type="ECO:0000256" key="1">
    <source>
        <dbReference type="SAM" id="MobiDB-lite"/>
    </source>
</evidence>
<evidence type="ECO:0000313" key="3">
    <source>
        <dbReference type="Proteomes" id="UP000011682"/>
    </source>
</evidence>
<protein>
    <recommendedName>
        <fullName evidence="4">Lipoprotein</fullName>
    </recommendedName>
</protein>
<keyword evidence="3" id="KW-1185">Reference proteome</keyword>
<dbReference type="eggNOG" id="COG3209">
    <property type="taxonomic scope" value="Bacteria"/>
</dbReference>
<proteinExistence type="predicted"/>
<comment type="caution">
    <text evidence="2">The sequence shown here is derived from an EMBL/GenBank/DDBJ whole genome shotgun (WGS) entry which is preliminary data.</text>
</comment>
<name>S9P8B7_CYSF2</name>
<organism evidence="2 3">
    <name type="scientific">Cystobacter fuscus (strain ATCC 25194 / DSM 2262 / NBRC 100088 / M29)</name>
    <dbReference type="NCBI Taxonomy" id="1242864"/>
    <lineage>
        <taxon>Bacteria</taxon>
        <taxon>Pseudomonadati</taxon>
        <taxon>Myxococcota</taxon>
        <taxon>Myxococcia</taxon>
        <taxon>Myxococcales</taxon>
        <taxon>Cystobacterineae</taxon>
        <taxon>Archangiaceae</taxon>
        <taxon>Cystobacter</taxon>
    </lineage>
</organism>